<evidence type="ECO:0000313" key="1">
    <source>
        <dbReference type="EMBL" id="ETV67537.1"/>
    </source>
</evidence>
<organism evidence="1">
    <name type="scientific">Aphanomyces astaci</name>
    <name type="common">Crayfish plague agent</name>
    <dbReference type="NCBI Taxonomy" id="112090"/>
    <lineage>
        <taxon>Eukaryota</taxon>
        <taxon>Sar</taxon>
        <taxon>Stramenopiles</taxon>
        <taxon>Oomycota</taxon>
        <taxon>Saprolegniomycetes</taxon>
        <taxon>Saprolegniales</taxon>
        <taxon>Verrucalvaceae</taxon>
        <taxon>Aphanomyces</taxon>
    </lineage>
</organism>
<dbReference type="GeneID" id="20818264"/>
<reference evidence="1" key="1">
    <citation type="submission" date="2013-12" db="EMBL/GenBank/DDBJ databases">
        <title>The Genome Sequence of Aphanomyces astaci APO3.</title>
        <authorList>
            <consortium name="The Broad Institute Genomics Platform"/>
            <person name="Russ C."/>
            <person name="Tyler B."/>
            <person name="van West P."/>
            <person name="Dieguez-Uribeondo J."/>
            <person name="Young S.K."/>
            <person name="Zeng Q."/>
            <person name="Gargeya S."/>
            <person name="Fitzgerald M."/>
            <person name="Abouelleil A."/>
            <person name="Alvarado L."/>
            <person name="Chapman S.B."/>
            <person name="Gainer-Dewar J."/>
            <person name="Goldberg J."/>
            <person name="Griggs A."/>
            <person name="Gujja S."/>
            <person name="Hansen M."/>
            <person name="Howarth C."/>
            <person name="Imamovic A."/>
            <person name="Ireland A."/>
            <person name="Larimer J."/>
            <person name="McCowan C."/>
            <person name="Murphy C."/>
            <person name="Pearson M."/>
            <person name="Poon T.W."/>
            <person name="Priest M."/>
            <person name="Roberts A."/>
            <person name="Saif S."/>
            <person name="Shea T."/>
            <person name="Sykes S."/>
            <person name="Wortman J."/>
            <person name="Nusbaum C."/>
            <person name="Birren B."/>
        </authorList>
    </citation>
    <scope>NUCLEOTIDE SEQUENCE [LARGE SCALE GENOMIC DNA]</scope>
    <source>
        <strain evidence="1">APO3</strain>
    </source>
</reference>
<dbReference type="InterPro" id="IPR011989">
    <property type="entry name" value="ARM-like"/>
</dbReference>
<accession>W4FJ57</accession>
<name>W4FJ57_APHAT</name>
<dbReference type="AlphaFoldDB" id="W4FJ57"/>
<sequence>MEVLSTMQSLLHSLAQPTFTVASTTKLSCPEDFNLLLDAIQDTDEPNVRLKMARLALLWLPLPEVTSPQVVGCVHILATDVWSQIRKDAAVAVGRVLPVLPWSTVEAVLHDLLQVFKQPPDEGDDDWKGREGAFRVLASMLAQFKKNTTPPSTGFSLGTRMMQYLPSALLCDLKPAVYQAMQHPQLSVREHATAAIIRYVALSDAFTQISTFQEVMSKLNLYSPHEVLPAAHAEGLLDVAAQLVPHIPLPFLTKHWQVVFPTCEKYVMHVASTVRQKSAGLIGALATLSTTSIEAIPLLASILESLALPCSQHPDANQREFFWQRMEGRLMGIDSLVHVLGVNKLTSISSQLLAPPTKPAPKAFQSFQHTMDELLHFDNEYATLMGTFASWVGEKTSPRPSHCILAQLPPNLLHRIWHAYVRHTYECFQSPQYELKRMAVQTLPGLVRLSVWLDDPAILVPAWLPTVEPVHPTFICLVIKSLALHTRFLHETITNTRSVSTDDPRILSSLLITATIETALSVLQSLQPALLAVDVTLPVDKALSLAYVEAGALLLLFQSATALDTKTQPANALLLQAVLNVLWASHVSDDPAVDRAMSSTVVRYLPGLALLPLTQDQATRLIQISLSWLSATDSLRWIVVDGNEARCHLVDALAVLALHARPPLTNVWNLHDITTAAAPFLLHPTVPLRLFAKLLVLVSAVAAFSRAECVRPLLHLLLRPEISFQCDATTATFPTTSSLTPSPAVFNEWDDDSGQTAAAAPTTDRKAVCFQAFWTSFDAPSASGGRVSDLVTGTCTPDERLTLETLQRRGKKI</sequence>
<dbReference type="Gene3D" id="1.25.10.10">
    <property type="entry name" value="Leucine-rich Repeat Variant"/>
    <property type="match status" value="1"/>
</dbReference>
<dbReference type="OrthoDB" id="407325at2759"/>
<dbReference type="InterPro" id="IPR016024">
    <property type="entry name" value="ARM-type_fold"/>
</dbReference>
<dbReference type="RefSeq" id="XP_009842941.1">
    <property type="nucleotide sequence ID" value="XM_009844639.1"/>
</dbReference>
<proteinExistence type="predicted"/>
<protein>
    <submittedName>
        <fullName evidence="1">Uncharacterized protein</fullName>
    </submittedName>
</protein>
<dbReference type="SUPFAM" id="SSF48371">
    <property type="entry name" value="ARM repeat"/>
    <property type="match status" value="1"/>
</dbReference>
<gene>
    <name evidence="1" type="ORF">H257_16268</name>
</gene>
<dbReference type="EMBL" id="KI913196">
    <property type="protein sequence ID" value="ETV67537.1"/>
    <property type="molecule type" value="Genomic_DNA"/>
</dbReference>
<dbReference type="VEuPathDB" id="FungiDB:H257_16268"/>